<feature type="transmembrane region" description="Helical" evidence="5">
    <location>
        <begin position="389"/>
        <end position="413"/>
    </location>
</feature>
<dbReference type="InterPro" id="IPR011701">
    <property type="entry name" value="MFS"/>
</dbReference>
<protein>
    <submittedName>
        <fullName evidence="7">MFS transporter</fullName>
    </submittedName>
</protein>
<gene>
    <name evidence="7" type="ORF">PX52LOC_03943</name>
</gene>
<feature type="domain" description="Major facilitator superfamily (MFS) profile" evidence="6">
    <location>
        <begin position="16"/>
        <end position="452"/>
    </location>
</feature>
<dbReference type="PANTHER" id="PTHR11662">
    <property type="entry name" value="SOLUTE CARRIER FAMILY 17"/>
    <property type="match status" value="1"/>
</dbReference>
<dbReference type="PANTHER" id="PTHR11662:SF399">
    <property type="entry name" value="FI19708P1-RELATED"/>
    <property type="match status" value="1"/>
</dbReference>
<accession>A0A5C1AFQ8</accession>
<dbReference type="GO" id="GO:0022857">
    <property type="term" value="F:transmembrane transporter activity"/>
    <property type="evidence" value="ECO:0007669"/>
    <property type="project" value="InterPro"/>
</dbReference>
<keyword evidence="3 5" id="KW-1133">Transmembrane helix</keyword>
<feature type="transmembrane region" description="Helical" evidence="5">
    <location>
        <begin position="357"/>
        <end position="382"/>
    </location>
</feature>
<dbReference type="GO" id="GO:0016020">
    <property type="term" value="C:membrane"/>
    <property type="evidence" value="ECO:0007669"/>
    <property type="project" value="UniProtKB-SubCell"/>
</dbReference>
<feature type="transmembrane region" description="Helical" evidence="5">
    <location>
        <begin position="91"/>
        <end position="109"/>
    </location>
</feature>
<dbReference type="RefSeq" id="WP_149111631.1">
    <property type="nucleotide sequence ID" value="NZ_CP042425.1"/>
</dbReference>
<dbReference type="Gene3D" id="1.20.1250.20">
    <property type="entry name" value="MFS general substrate transporter like domains"/>
    <property type="match status" value="2"/>
</dbReference>
<evidence type="ECO:0000256" key="5">
    <source>
        <dbReference type="SAM" id="Phobius"/>
    </source>
</evidence>
<evidence type="ECO:0000256" key="1">
    <source>
        <dbReference type="ARBA" id="ARBA00004141"/>
    </source>
</evidence>
<dbReference type="AlphaFoldDB" id="A0A5C1AFQ8"/>
<feature type="transmembrane region" description="Helical" evidence="5">
    <location>
        <begin position="57"/>
        <end position="79"/>
    </location>
</feature>
<dbReference type="InterPro" id="IPR050382">
    <property type="entry name" value="MFS_Na/Anion_cotransporter"/>
</dbReference>
<feature type="transmembrane region" description="Helical" evidence="5">
    <location>
        <begin position="250"/>
        <end position="270"/>
    </location>
</feature>
<feature type="transmembrane region" description="Helical" evidence="5">
    <location>
        <begin position="290"/>
        <end position="309"/>
    </location>
</feature>
<comment type="subcellular location">
    <subcellularLocation>
        <location evidence="1">Membrane</location>
        <topology evidence="1">Multi-pass membrane protein</topology>
    </subcellularLocation>
</comment>
<evidence type="ECO:0000256" key="2">
    <source>
        <dbReference type="ARBA" id="ARBA00022692"/>
    </source>
</evidence>
<dbReference type="SUPFAM" id="SSF103473">
    <property type="entry name" value="MFS general substrate transporter"/>
    <property type="match status" value="1"/>
</dbReference>
<evidence type="ECO:0000259" key="6">
    <source>
        <dbReference type="PROSITE" id="PS50850"/>
    </source>
</evidence>
<feature type="transmembrane region" description="Helical" evidence="5">
    <location>
        <begin position="156"/>
        <end position="176"/>
    </location>
</feature>
<reference evidence="8" key="1">
    <citation type="submission" date="2019-08" db="EMBL/GenBank/DDBJ databases">
        <title>Limnoglobus roseus gen. nov., sp. nov., a novel freshwater planctomycete with a giant genome from the family Gemmataceae.</title>
        <authorList>
            <person name="Kulichevskaya I.S."/>
            <person name="Naumoff D.G."/>
            <person name="Miroshnikov K."/>
            <person name="Ivanova A."/>
            <person name="Philippov D.A."/>
            <person name="Hakobyan A."/>
            <person name="Rijpstra I.C."/>
            <person name="Sinninghe Damste J.S."/>
            <person name="Liesack W."/>
            <person name="Dedysh S.N."/>
        </authorList>
    </citation>
    <scope>NUCLEOTIDE SEQUENCE [LARGE SCALE GENOMIC DNA]</scope>
    <source>
        <strain evidence="8">PX52</strain>
    </source>
</reference>
<feature type="transmembrane region" description="Helical" evidence="5">
    <location>
        <begin position="330"/>
        <end position="351"/>
    </location>
</feature>
<keyword evidence="2 5" id="KW-0812">Transmembrane</keyword>
<dbReference type="OrthoDB" id="6360at2"/>
<feature type="transmembrane region" description="Helical" evidence="5">
    <location>
        <begin position="425"/>
        <end position="447"/>
    </location>
</feature>
<proteinExistence type="predicted"/>
<dbReference type="KEGG" id="lrs:PX52LOC_03943"/>
<dbReference type="Pfam" id="PF07690">
    <property type="entry name" value="MFS_1"/>
    <property type="match status" value="1"/>
</dbReference>
<evidence type="ECO:0000256" key="3">
    <source>
        <dbReference type="ARBA" id="ARBA00022989"/>
    </source>
</evidence>
<keyword evidence="8" id="KW-1185">Reference proteome</keyword>
<evidence type="ECO:0000256" key="4">
    <source>
        <dbReference type="ARBA" id="ARBA00023136"/>
    </source>
</evidence>
<dbReference type="Proteomes" id="UP000324974">
    <property type="component" value="Chromosome"/>
</dbReference>
<organism evidence="7 8">
    <name type="scientific">Limnoglobus roseus</name>
    <dbReference type="NCBI Taxonomy" id="2598579"/>
    <lineage>
        <taxon>Bacteria</taxon>
        <taxon>Pseudomonadati</taxon>
        <taxon>Planctomycetota</taxon>
        <taxon>Planctomycetia</taxon>
        <taxon>Gemmatales</taxon>
        <taxon>Gemmataceae</taxon>
        <taxon>Limnoglobus</taxon>
    </lineage>
</organism>
<dbReference type="InterPro" id="IPR020846">
    <property type="entry name" value="MFS_dom"/>
</dbReference>
<evidence type="ECO:0000313" key="8">
    <source>
        <dbReference type="Proteomes" id="UP000324974"/>
    </source>
</evidence>
<dbReference type="PROSITE" id="PS50850">
    <property type="entry name" value="MFS"/>
    <property type="match status" value="1"/>
</dbReference>
<sequence>MNSPPAQEPTRFRYVILALLCLLAMITYMDRAANGSAKAAIMKDLNDQGSSYTEDDFFWVLMAFQFAYAIFEIPSGWLGDTRGPRSTLLRVVLWWTVFVALTGFTGMTLPVVGFVGFTALIVIQFLFGVGEAGAFPNISKSLYNWFPASDRGFAKSAIWMSARFMGGMTPLVWVLITDPEVAGLGWRQAMWLFASAAAVWCVAFFLLFTNKPNDHAQVNEAERAIIDAGRSPPAAHAGVPFAKLFASRNLLALCGMYVVTNFCWYFLMYFLPGELKSQFPEASKTLGGRIFVALLSGAPLLVGMGGCYLGGVMSDRYIRRTGDRKWGRRLIGMIGYGGAGLCYFLAAGVKLTDPNNLLLFAGLVILMGFMNDLMMAPSWAVCQDIGQKYAATVAGTMNMVGNLGGAFTGIFVTGWIRKHYPGTDGILILFTIYGVVYFIGVGLWMFIDASKPIVPDEPQADTAAS</sequence>
<feature type="transmembrane region" description="Helical" evidence="5">
    <location>
        <begin position="12"/>
        <end position="29"/>
    </location>
</feature>
<keyword evidence="4 5" id="KW-0472">Membrane</keyword>
<dbReference type="EMBL" id="CP042425">
    <property type="protein sequence ID" value="QEL16967.1"/>
    <property type="molecule type" value="Genomic_DNA"/>
</dbReference>
<name>A0A5C1AFQ8_9BACT</name>
<dbReference type="InterPro" id="IPR036259">
    <property type="entry name" value="MFS_trans_sf"/>
</dbReference>
<feature type="transmembrane region" description="Helical" evidence="5">
    <location>
        <begin position="188"/>
        <end position="208"/>
    </location>
</feature>
<feature type="transmembrane region" description="Helical" evidence="5">
    <location>
        <begin position="115"/>
        <end position="135"/>
    </location>
</feature>
<evidence type="ECO:0000313" key="7">
    <source>
        <dbReference type="EMBL" id="QEL16967.1"/>
    </source>
</evidence>